<sequence length="53" mass="5900">MSSISVVTAHNNRKSRISHTLLFSDTELELVLEPTAGLMQYAVQLTGGLEQRR</sequence>
<evidence type="ECO:0000313" key="1">
    <source>
        <dbReference type="EMBL" id="JAI02360.1"/>
    </source>
</evidence>
<reference evidence="1" key="2">
    <citation type="journal article" date="2015" name="Fish Shellfish Immunol.">
        <title>Early steps in the European eel (Anguilla anguilla)-Vibrio vulnificus interaction in the gills: Role of the RtxA13 toxin.</title>
        <authorList>
            <person name="Callol A."/>
            <person name="Pajuelo D."/>
            <person name="Ebbesson L."/>
            <person name="Teles M."/>
            <person name="MacKenzie S."/>
            <person name="Amaro C."/>
        </authorList>
    </citation>
    <scope>NUCLEOTIDE SEQUENCE</scope>
</reference>
<proteinExistence type="predicted"/>
<reference evidence="1" key="1">
    <citation type="submission" date="2014-11" db="EMBL/GenBank/DDBJ databases">
        <authorList>
            <person name="Amaro Gonzalez C."/>
        </authorList>
    </citation>
    <scope>NUCLEOTIDE SEQUENCE</scope>
</reference>
<dbReference type="AlphaFoldDB" id="A0A0E9XI82"/>
<dbReference type="EMBL" id="GBXM01006218">
    <property type="protein sequence ID" value="JAI02360.1"/>
    <property type="molecule type" value="Transcribed_RNA"/>
</dbReference>
<organism evidence="1">
    <name type="scientific">Anguilla anguilla</name>
    <name type="common">European freshwater eel</name>
    <name type="synonym">Muraena anguilla</name>
    <dbReference type="NCBI Taxonomy" id="7936"/>
    <lineage>
        <taxon>Eukaryota</taxon>
        <taxon>Metazoa</taxon>
        <taxon>Chordata</taxon>
        <taxon>Craniata</taxon>
        <taxon>Vertebrata</taxon>
        <taxon>Euteleostomi</taxon>
        <taxon>Actinopterygii</taxon>
        <taxon>Neopterygii</taxon>
        <taxon>Teleostei</taxon>
        <taxon>Anguilliformes</taxon>
        <taxon>Anguillidae</taxon>
        <taxon>Anguilla</taxon>
    </lineage>
</organism>
<accession>A0A0E9XI82</accession>
<name>A0A0E9XI82_ANGAN</name>
<protein>
    <submittedName>
        <fullName evidence="1">Uncharacterized protein</fullName>
    </submittedName>
</protein>